<protein>
    <recommendedName>
        <fullName evidence="2">Single-stranded-DNA-specific exonuclease RecJ</fullName>
    </recommendedName>
</protein>
<dbReference type="InterPro" id="IPR001667">
    <property type="entry name" value="DDH_dom"/>
</dbReference>
<dbReference type="AlphaFoldDB" id="A0A327JTF2"/>
<dbReference type="GO" id="GO:0006281">
    <property type="term" value="P:DNA repair"/>
    <property type="evidence" value="ECO:0007669"/>
    <property type="project" value="InterPro"/>
</dbReference>
<dbReference type="EMBL" id="NPEV01000028">
    <property type="protein sequence ID" value="RAI26578.1"/>
    <property type="molecule type" value="Genomic_DNA"/>
</dbReference>
<proteinExistence type="inferred from homology"/>
<keyword evidence="5 9" id="KW-0269">Exonuclease</keyword>
<evidence type="ECO:0000256" key="2">
    <source>
        <dbReference type="ARBA" id="ARBA00019841"/>
    </source>
</evidence>
<evidence type="ECO:0000256" key="5">
    <source>
        <dbReference type="ARBA" id="ARBA00022839"/>
    </source>
</evidence>
<dbReference type="Pfam" id="PF02272">
    <property type="entry name" value="DHHA1"/>
    <property type="match status" value="1"/>
</dbReference>
<evidence type="ECO:0000256" key="1">
    <source>
        <dbReference type="ARBA" id="ARBA00005915"/>
    </source>
</evidence>
<dbReference type="Gene3D" id="3.90.1640.30">
    <property type="match status" value="1"/>
</dbReference>
<feature type="domain" description="RecJ OB" evidence="8">
    <location>
        <begin position="487"/>
        <end position="596"/>
    </location>
</feature>
<gene>
    <name evidence="9" type="primary">recJ</name>
    <name evidence="9" type="ORF">CH339_13300</name>
</gene>
<dbReference type="InterPro" id="IPR004610">
    <property type="entry name" value="RecJ"/>
</dbReference>
<sequence>MGFSDDPESRAVLGVTRSVGGRVWRERLDAPAALAAETIAQRQGLPDIIARVIAGRGVTPDAAEGFLEPRLKTLMCDPSVLTDMDAAAARIADAVMAGERIAVFADYDVDGATSSALLARFLRSLGTDPLIRIPDRIAEGYGPNPEAVSEFADAGAKLLVTVDCGTSPCAAFEEAAKRGLDVVVLDHHQAGLDLPEVAALVNPNRQDDLSGEGHLAAVGVTFLAVVAINRELRRRGFYARTGTPEPDLISWLDLVALGTVADVVPLKGLNRAFVVQGLDILRRRGNVGLAALADIARLSGPPSPYHLGFLLGPRINAGGRIGDAEMGMRLLTSDDAAEAADIARQLDTLNAERQALEAETLTAADAQVAVVASGGNRQVIVAHGEGWHAGVVGLVASRLKERYRRPAFAIAFSGDTGTGSGRSVSGVDLGAAVRKAAAEGILVKGGGHAMAAGLTLSKNRLEDFEAFLEEALGEAAMAARANDALSIDGALTAGGATTELCEMLEKAGPFGAGHPQPVFAFPAHRVTYAEPVGNGHVRCTIAGSGGVSLKGIAFRAAEEPLGQALLGARGGSLHLAGSIGLDHWRGQKKVQLRLIDAADPLKG</sequence>
<evidence type="ECO:0000256" key="4">
    <source>
        <dbReference type="ARBA" id="ARBA00022801"/>
    </source>
</evidence>
<dbReference type="InterPro" id="IPR051673">
    <property type="entry name" value="SSDNA_exonuclease_RecJ"/>
</dbReference>
<accession>A0A327JTF2</accession>
<evidence type="ECO:0000256" key="3">
    <source>
        <dbReference type="ARBA" id="ARBA00022722"/>
    </source>
</evidence>
<dbReference type="GO" id="GO:0006310">
    <property type="term" value="P:DNA recombination"/>
    <property type="evidence" value="ECO:0007669"/>
    <property type="project" value="InterPro"/>
</dbReference>
<dbReference type="InterPro" id="IPR003156">
    <property type="entry name" value="DHHA1_dom"/>
</dbReference>
<keyword evidence="4" id="KW-0378">Hydrolase</keyword>
<keyword evidence="10" id="KW-1185">Reference proteome</keyword>
<reference evidence="9 10" key="1">
    <citation type="submission" date="2017-07" db="EMBL/GenBank/DDBJ databases">
        <title>Draft Genome Sequences of Select Purple Nonsulfur Bacteria.</title>
        <authorList>
            <person name="Lasarre B."/>
            <person name="Mckinlay J.B."/>
        </authorList>
    </citation>
    <scope>NUCLEOTIDE SEQUENCE [LARGE SCALE GENOMIC DNA]</scope>
    <source>
        <strain evidence="9 10">DSM 11290</strain>
    </source>
</reference>
<dbReference type="GO" id="GO:0008409">
    <property type="term" value="F:5'-3' exonuclease activity"/>
    <property type="evidence" value="ECO:0007669"/>
    <property type="project" value="InterPro"/>
</dbReference>
<dbReference type="GO" id="GO:0003676">
    <property type="term" value="F:nucleic acid binding"/>
    <property type="evidence" value="ECO:0007669"/>
    <property type="project" value="InterPro"/>
</dbReference>
<feature type="domain" description="DDH" evidence="6">
    <location>
        <begin position="100"/>
        <end position="259"/>
    </location>
</feature>
<dbReference type="Pfam" id="PF01368">
    <property type="entry name" value="DHH"/>
    <property type="match status" value="1"/>
</dbReference>
<organism evidence="9 10">
    <name type="scientific">Rhodobium orientis</name>
    <dbReference type="NCBI Taxonomy" id="34017"/>
    <lineage>
        <taxon>Bacteria</taxon>
        <taxon>Pseudomonadati</taxon>
        <taxon>Pseudomonadota</taxon>
        <taxon>Alphaproteobacteria</taxon>
        <taxon>Hyphomicrobiales</taxon>
        <taxon>Rhodobiaceae</taxon>
        <taxon>Rhodobium</taxon>
    </lineage>
</organism>
<comment type="similarity">
    <text evidence="1">Belongs to the RecJ family.</text>
</comment>
<evidence type="ECO:0000259" key="6">
    <source>
        <dbReference type="Pfam" id="PF01368"/>
    </source>
</evidence>
<comment type="caution">
    <text evidence="9">The sequence shown here is derived from an EMBL/GenBank/DDBJ whole genome shotgun (WGS) entry which is preliminary data.</text>
</comment>
<dbReference type="PANTHER" id="PTHR30255">
    <property type="entry name" value="SINGLE-STRANDED-DNA-SPECIFIC EXONUCLEASE RECJ"/>
    <property type="match status" value="1"/>
</dbReference>
<dbReference type="Proteomes" id="UP000249299">
    <property type="component" value="Unassembled WGS sequence"/>
</dbReference>
<dbReference type="OrthoDB" id="9809852at2"/>
<dbReference type="NCBIfam" id="TIGR00644">
    <property type="entry name" value="recJ"/>
    <property type="match status" value="1"/>
</dbReference>
<dbReference type="Gene3D" id="3.10.310.30">
    <property type="match status" value="1"/>
</dbReference>
<name>A0A327JTF2_9HYPH</name>
<evidence type="ECO:0000313" key="9">
    <source>
        <dbReference type="EMBL" id="RAI26578.1"/>
    </source>
</evidence>
<dbReference type="PANTHER" id="PTHR30255:SF2">
    <property type="entry name" value="SINGLE-STRANDED-DNA-SPECIFIC EXONUCLEASE RECJ"/>
    <property type="match status" value="1"/>
</dbReference>
<feature type="domain" description="DHHA1" evidence="7">
    <location>
        <begin position="377"/>
        <end position="473"/>
    </location>
</feature>
<keyword evidence="3" id="KW-0540">Nuclease</keyword>
<evidence type="ECO:0000259" key="7">
    <source>
        <dbReference type="Pfam" id="PF02272"/>
    </source>
</evidence>
<evidence type="ECO:0000259" key="8">
    <source>
        <dbReference type="Pfam" id="PF17768"/>
    </source>
</evidence>
<dbReference type="InterPro" id="IPR041122">
    <property type="entry name" value="RecJ_OB"/>
</dbReference>
<evidence type="ECO:0000313" key="10">
    <source>
        <dbReference type="Proteomes" id="UP000249299"/>
    </source>
</evidence>
<dbReference type="SUPFAM" id="SSF64182">
    <property type="entry name" value="DHH phosphoesterases"/>
    <property type="match status" value="1"/>
</dbReference>
<dbReference type="Pfam" id="PF17768">
    <property type="entry name" value="RecJ_OB"/>
    <property type="match status" value="1"/>
</dbReference>
<dbReference type="InterPro" id="IPR038763">
    <property type="entry name" value="DHH_sf"/>
</dbReference>